<accession>A0A396RQD4</accession>
<keyword evidence="3" id="KW-1185">Reference proteome</keyword>
<organism evidence="2 3">
    <name type="scientific">Sphingomonas gilva</name>
    <dbReference type="NCBI Taxonomy" id="2305907"/>
    <lineage>
        <taxon>Bacteria</taxon>
        <taxon>Pseudomonadati</taxon>
        <taxon>Pseudomonadota</taxon>
        <taxon>Alphaproteobacteria</taxon>
        <taxon>Sphingomonadales</taxon>
        <taxon>Sphingomonadaceae</taxon>
        <taxon>Sphingomonas</taxon>
    </lineage>
</organism>
<protein>
    <submittedName>
        <fullName evidence="2">Post-segregation antitoxin CcdA</fullName>
    </submittedName>
</protein>
<evidence type="ECO:0000256" key="1">
    <source>
        <dbReference type="ARBA" id="ARBA00022649"/>
    </source>
</evidence>
<dbReference type="InterPro" id="IPR009956">
    <property type="entry name" value="Post-segregation_anti-tox_CcdA"/>
</dbReference>
<dbReference type="AlphaFoldDB" id="A0A396RQD4"/>
<keyword evidence="1" id="KW-1277">Toxin-antitoxin system</keyword>
<proteinExistence type="predicted"/>
<evidence type="ECO:0000313" key="3">
    <source>
        <dbReference type="Proteomes" id="UP000266693"/>
    </source>
</evidence>
<reference evidence="2 3" key="1">
    <citation type="submission" date="2018-08" db="EMBL/GenBank/DDBJ databases">
        <title>The multiple taxonomic identification of Sphingomonas gilva.</title>
        <authorList>
            <person name="Zhu D."/>
            <person name="Zheng S."/>
        </authorList>
    </citation>
    <scope>NUCLEOTIDE SEQUENCE [LARGE SCALE GENOMIC DNA]</scope>
    <source>
        <strain evidence="2 3">ZDH117</strain>
    </source>
</reference>
<dbReference type="Proteomes" id="UP000266693">
    <property type="component" value="Unassembled WGS sequence"/>
</dbReference>
<comment type="caution">
    <text evidence="2">The sequence shown here is derived from an EMBL/GenBank/DDBJ whole genome shotgun (WGS) entry which is preliminary data.</text>
</comment>
<dbReference type="OrthoDB" id="7191115at2"/>
<dbReference type="Pfam" id="PF07362">
    <property type="entry name" value="CcdA"/>
    <property type="match status" value="1"/>
</dbReference>
<evidence type="ECO:0000313" key="2">
    <source>
        <dbReference type="EMBL" id="RHW16483.1"/>
    </source>
</evidence>
<gene>
    <name evidence="2" type="ORF">D1610_15400</name>
</gene>
<dbReference type="EMBL" id="QWLV01000009">
    <property type="protein sequence ID" value="RHW16483.1"/>
    <property type="molecule type" value="Genomic_DNA"/>
</dbReference>
<sequence length="90" mass="10540">MRIYHAHSSGEAVMRHDVIRKATNVSLDVDLVRQARELGVNISRACENGLEKQVAKDRAERWREENREAIECWNDYVEEHGLPLARHRTF</sequence>
<name>A0A396RQD4_9SPHN</name>